<reference evidence="2" key="1">
    <citation type="journal article" date="2023" name="Commun. Biol.">
        <title>Genome analysis of Parmales, the sister group of diatoms, reveals the evolutionary specialization of diatoms from phago-mixotrophs to photoautotrophs.</title>
        <authorList>
            <person name="Ban H."/>
            <person name="Sato S."/>
            <person name="Yoshikawa S."/>
            <person name="Yamada K."/>
            <person name="Nakamura Y."/>
            <person name="Ichinomiya M."/>
            <person name="Sato N."/>
            <person name="Blanc-Mathieu R."/>
            <person name="Endo H."/>
            <person name="Kuwata A."/>
            <person name="Ogata H."/>
        </authorList>
    </citation>
    <scope>NUCLEOTIDE SEQUENCE [LARGE SCALE GENOMIC DNA]</scope>
</reference>
<name>A0A9W7GIL1_9STRA</name>
<proteinExistence type="predicted"/>
<dbReference type="InterPro" id="IPR016024">
    <property type="entry name" value="ARM-type_fold"/>
</dbReference>
<accession>A0A9W7GIL1</accession>
<dbReference type="OrthoDB" id="197490at2759"/>
<gene>
    <name evidence="1" type="ORF">TrCOL_g4075</name>
</gene>
<evidence type="ECO:0000313" key="1">
    <source>
        <dbReference type="EMBL" id="GMI45830.1"/>
    </source>
</evidence>
<comment type="caution">
    <text evidence="1">The sequence shown here is derived from an EMBL/GenBank/DDBJ whole genome shotgun (WGS) entry which is preliminary data.</text>
</comment>
<dbReference type="SUPFAM" id="SSF48371">
    <property type="entry name" value="ARM repeat"/>
    <property type="match status" value="1"/>
</dbReference>
<keyword evidence="2" id="KW-1185">Reference proteome</keyword>
<dbReference type="Proteomes" id="UP001165065">
    <property type="component" value="Unassembled WGS sequence"/>
</dbReference>
<evidence type="ECO:0000313" key="2">
    <source>
        <dbReference type="Proteomes" id="UP001165065"/>
    </source>
</evidence>
<sequence>MDKTGDYLDVETYEQALDFSNLLKMLSDAQSQADETGAEEVLDALLRMSATSDIASSLVASLALFSSCLHSFMEEPSVVEVLLALLKNVCKQDGSAVTFCSPRNVALIVQAMTEHEEGEETLMEMGCLLVEVLAKGNAEGAKALIEGGIEDRLNKASTVITNVRNQKYVVAAQAALQG</sequence>
<dbReference type="AlphaFoldDB" id="A0A9W7GIL1"/>
<dbReference type="EMBL" id="BRYA01000266">
    <property type="protein sequence ID" value="GMI45830.1"/>
    <property type="molecule type" value="Genomic_DNA"/>
</dbReference>
<protein>
    <submittedName>
        <fullName evidence="1">Uncharacterized protein</fullName>
    </submittedName>
</protein>
<organism evidence="1 2">
    <name type="scientific">Triparma columacea</name>
    <dbReference type="NCBI Taxonomy" id="722753"/>
    <lineage>
        <taxon>Eukaryota</taxon>
        <taxon>Sar</taxon>
        <taxon>Stramenopiles</taxon>
        <taxon>Ochrophyta</taxon>
        <taxon>Bolidophyceae</taxon>
        <taxon>Parmales</taxon>
        <taxon>Triparmaceae</taxon>
        <taxon>Triparma</taxon>
    </lineage>
</organism>